<dbReference type="EMBL" id="LN736363">
    <property type="protein sequence ID" value="CEP62090.1"/>
    <property type="molecule type" value="Genomic_DNA"/>
</dbReference>
<keyword evidence="2" id="KW-0472">Membrane</keyword>
<evidence type="ECO:0000313" key="3">
    <source>
        <dbReference type="EMBL" id="CEP62090.1"/>
    </source>
</evidence>
<protein>
    <submittedName>
        <fullName evidence="3">LALA0S04e07558g1_1</fullName>
    </submittedName>
</protein>
<reference evidence="3 4" key="1">
    <citation type="submission" date="2014-12" db="EMBL/GenBank/DDBJ databases">
        <authorList>
            <person name="Neuveglise Cecile"/>
        </authorList>
    </citation>
    <scope>NUCLEOTIDE SEQUENCE [LARGE SCALE GENOMIC DNA]</scope>
    <source>
        <strain evidence="3 4">CBS 12615</strain>
    </source>
</reference>
<dbReference type="GeneID" id="34685540"/>
<feature type="transmembrane region" description="Helical" evidence="2">
    <location>
        <begin position="27"/>
        <end position="45"/>
    </location>
</feature>
<dbReference type="RefSeq" id="XP_022628320.1">
    <property type="nucleotide sequence ID" value="XM_022772902.1"/>
</dbReference>
<evidence type="ECO:0000256" key="1">
    <source>
        <dbReference type="SAM" id="MobiDB-lite"/>
    </source>
</evidence>
<gene>
    <name evidence="3" type="ORF">LALA0_S04e07558g</name>
</gene>
<feature type="region of interest" description="Disordered" evidence="1">
    <location>
        <begin position="85"/>
        <end position="104"/>
    </location>
</feature>
<evidence type="ECO:0000313" key="4">
    <source>
        <dbReference type="Proteomes" id="UP000054304"/>
    </source>
</evidence>
<accession>A0A0C7MQE2</accession>
<keyword evidence="2" id="KW-0812">Transmembrane</keyword>
<dbReference type="AlphaFoldDB" id="A0A0C7MQE2"/>
<keyword evidence="2" id="KW-1133">Transmembrane helix</keyword>
<proteinExistence type="predicted"/>
<keyword evidence="4" id="KW-1185">Reference proteome</keyword>
<organism evidence="3 4">
    <name type="scientific">Lachancea lanzarotensis</name>
    <dbReference type="NCBI Taxonomy" id="1245769"/>
    <lineage>
        <taxon>Eukaryota</taxon>
        <taxon>Fungi</taxon>
        <taxon>Dikarya</taxon>
        <taxon>Ascomycota</taxon>
        <taxon>Saccharomycotina</taxon>
        <taxon>Saccharomycetes</taxon>
        <taxon>Saccharomycetales</taxon>
        <taxon>Saccharomycetaceae</taxon>
        <taxon>Lachancea</taxon>
    </lineage>
</organism>
<sequence>MEQTTAYVSAWLTRTTLSWEDRGLPRIDTLSFVLGAVAALMLSFLEPVLKALIGGLLVSLLTLLKYAICTGGVVACWIILKSKKGTVSESRAKSIGESTDQDARKQFMQRATPATADNYEIVDYQNVKKHHSPLTKPVHIKSPYEQFVSQARTS</sequence>
<evidence type="ECO:0000256" key="2">
    <source>
        <dbReference type="SAM" id="Phobius"/>
    </source>
</evidence>
<dbReference type="Proteomes" id="UP000054304">
    <property type="component" value="Unassembled WGS sequence"/>
</dbReference>
<name>A0A0C7MQE2_9SACH</name>
<feature type="transmembrane region" description="Helical" evidence="2">
    <location>
        <begin position="51"/>
        <end position="80"/>
    </location>
</feature>
<dbReference type="OrthoDB" id="4066163at2759"/>
<dbReference type="HOGENOM" id="CLU_1704529_0_0_1"/>